<dbReference type="EMBL" id="CP092625">
    <property type="protein sequence ID" value="UMM42844.1"/>
    <property type="molecule type" value="Genomic_DNA"/>
</dbReference>
<proteinExistence type="predicted"/>
<dbReference type="AlphaFoldDB" id="A0AAE9FGR3"/>
<reference evidence="1 2" key="1">
    <citation type="submission" date="2022-04" db="EMBL/GenBank/DDBJ databases">
        <title>Chromosome-level reference genomes for two strains of Caenorhabditis briggsae: an improved platform for comparative genomics.</title>
        <authorList>
            <person name="Stevens L."/>
            <person name="Andersen E."/>
        </authorList>
    </citation>
    <scope>NUCLEOTIDE SEQUENCE [LARGE SCALE GENOMIC DNA]</scope>
    <source>
        <strain evidence="1">VX34</strain>
        <tissue evidence="1">Whole-organism</tissue>
    </source>
</reference>
<name>A0AAE9FGR3_CAEBR</name>
<protein>
    <submittedName>
        <fullName evidence="1">Uncharacterized protein</fullName>
    </submittedName>
</protein>
<accession>A0AAE9FGR3</accession>
<organism evidence="1 2">
    <name type="scientific">Caenorhabditis briggsae</name>
    <dbReference type="NCBI Taxonomy" id="6238"/>
    <lineage>
        <taxon>Eukaryota</taxon>
        <taxon>Metazoa</taxon>
        <taxon>Ecdysozoa</taxon>
        <taxon>Nematoda</taxon>
        <taxon>Chromadorea</taxon>
        <taxon>Rhabditida</taxon>
        <taxon>Rhabditina</taxon>
        <taxon>Rhabditomorpha</taxon>
        <taxon>Rhabditoidea</taxon>
        <taxon>Rhabditidae</taxon>
        <taxon>Peloderinae</taxon>
        <taxon>Caenorhabditis</taxon>
    </lineage>
</organism>
<gene>
    <name evidence="1" type="ORF">L5515_018517</name>
</gene>
<evidence type="ECO:0000313" key="1">
    <source>
        <dbReference type="EMBL" id="UMM42844.1"/>
    </source>
</evidence>
<keyword evidence="2" id="KW-1185">Reference proteome</keyword>
<sequence length="82" mass="9030">MRLGPNIEPDELVRDPWLLVAVDTHESDSLFRSLISHPANIAEEQSTLPLSAAPSIAGGKFYVAIEKSRENSSNLKRSSKKL</sequence>
<dbReference type="Proteomes" id="UP000829354">
    <property type="component" value="Chromosome X"/>
</dbReference>
<evidence type="ECO:0000313" key="2">
    <source>
        <dbReference type="Proteomes" id="UP000829354"/>
    </source>
</evidence>